<protein>
    <submittedName>
        <fullName evidence="1">Serine protease</fullName>
    </submittedName>
</protein>
<proteinExistence type="predicted"/>
<dbReference type="GO" id="GO:0008233">
    <property type="term" value="F:peptidase activity"/>
    <property type="evidence" value="ECO:0007669"/>
    <property type="project" value="UniProtKB-KW"/>
</dbReference>
<organism evidence="1">
    <name type="scientific">Porphyromonas phage phage018a_AFR5B1</name>
    <dbReference type="NCBI Taxonomy" id="3154108"/>
    <lineage>
        <taxon>Viruses</taxon>
        <taxon>Duplodnaviria</taxon>
        <taxon>Heunggongvirae</taxon>
        <taxon>Uroviricota</taxon>
        <taxon>Caudoviricetes</taxon>
        <taxon>Nixviridae</taxon>
        <taxon>Dewhirstvirus</taxon>
        <taxon>Dewhirstvirus pging00L</taxon>
    </lineage>
</organism>
<sequence>MDGSKYIPVSGSIGTCCRTPHTPESGNIYLMSFRQLCERN</sequence>
<dbReference type="GO" id="GO:0006508">
    <property type="term" value="P:proteolysis"/>
    <property type="evidence" value="ECO:0007669"/>
    <property type="project" value="UniProtKB-KW"/>
</dbReference>
<keyword evidence="1" id="KW-0645">Protease</keyword>
<reference evidence="1" key="2">
    <citation type="submission" date="2024-05" db="EMBL/GenBank/DDBJ databases">
        <authorList>
            <person name="Matrishin C.B."/>
            <person name="Kauffman K.M."/>
        </authorList>
    </citation>
    <scope>NUCLEOTIDE SEQUENCE</scope>
</reference>
<evidence type="ECO:0000313" key="1">
    <source>
        <dbReference type="EMBL" id="DBA55430.1"/>
    </source>
</evidence>
<keyword evidence="1" id="KW-0378">Hydrolase</keyword>
<reference evidence="1" key="1">
    <citation type="journal article" date="2023" name="Microbiome">
        <title>Phages are unrecognized players in the ecology of the oral pathogen Porphyromonas gingivalis.</title>
        <authorList>
            <person name="Matrishin C.B."/>
            <person name="Haase E.M."/>
            <person name="Dewhirst F.E."/>
            <person name="Mark Welch J.L."/>
            <person name="Miranda-Sanchez F."/>
            <person name="Chen T."/>
            <person name="MacFarland D.C."/>
            <person name="Kauffman K.M."/>
        </authorList>
    </citation>
    <scope>NUCLEOTIDE SEQUENCE</scope>
</reference>
<name>A0AAT9JDM4_9CAUD</name>
<dbReference type="EMBL" id="BK068099">
    <property type="protein sequence ID" value="DBA55430.1"/>
    <property type="molecule type" value="Genomic_DNA"/>
</dbReference>
<accession>A0AAT9JDM4</accession>